<evidence type="ECO:0000256" key="3">
    <source>
        <dbReference type="ARBA" id="ARBA00023163"/>
    </source>
</evidence>
<keyword evidence="3" id="KW-0804">Transcription</keyword>
<evidence type="ECO:0000256" key="2">
    <source>
        <dbReference type="ARBA" id="ARBA00023125"/>
    </source>
</evidence>
<dbReference type="Pfam" id="PF09734">
    <property type="entry name" value="Tau95"/>
    <property type="match status" value="1"/>
</dbReference>
<keyword evidence="9" id="KW-1185">Reference proteome</keyword>
<evidence type="ECO:0000259" key="7">
    <source>
        <dbReference type="Pfam" id="PF17682"/>
    </source>
</evidence>
<organism evidence="8 9">
    <name type="scientific">[Candida] subhashii</name>
    <dbReference type="NCBI Taxonomy" id="561895"/>
    <lineage>
        <taxon>Eukaryota</taxon>
        <taxon>Fungi</taxon>
        <taxon>Dikarya</taxon>
        <taxon>Ascomycota</taxon>
        <taxon>Saccharomycotina</taxon>
        <taxon>Pichiomycetes</taxon>
        <taxon>Debaryomycetaceae</taxon>
        <taxon>Spathaspora</taxon>
    </lineage>
</organism>
<name>A0A8J5V0F3_9ASCO</name>
<dbReference type="AlphaFoldDB" id="A0A8J5V0F3"/>
<evidence type="ECO:0000259" key="6">
    <source>
        <dbReference type="Pfam" id="PF09734"/>
    </source>
</evidence>
<feature type="compositionally biased region" description="Acidic residues" evidence="5">
    <location>
        <begin position="503"/>
        <end position="547"/>
    </location>
</feature>
<dbReference type="GeneID" id="73467909"/>
<reference evidence="8 9" key="1">
    <citation type="journal article" date="2021" name="DNA Res.">
        <title>Genome analysis of Candida subhashii reveals its hybrid nature and dual mitochondrial genome conformations.</title>
        <authorList>
            <person name="Mixao V."/>
            <person name="Hegedusova E."/>
            <person name="Saus E."/>
            <person name="Pryszcz L.P."/>
            <person name="Cillingova A."/>
            <person name="Nosek J."/>
            <person name="Gabaldon T."/>
        </authorList>
    </citation>
    <scope>NUCLEOTIDE SEQUENCE [LARGE SCALE GENOMIC DNA]</scope>
    <source>
        <strain evidence="8 9">CBS 10753</strain>
    </source>
</reference>
<protein>
    <submittedName>
        <fullName evidence="8">TFC1</fullName>
    </submittedName>
</protein>
<dbReference type="InterPro" id="IPR019136">
    <property type="entry name" value="TF_IIIC_su-5_HTH"/>
</dbReference>
<keyword evidence="4" id="KW-0539">Nucleus</keyword>
<dbReference type="GO" id="GO:0005634">
    <property type="term" value="C:nucleus"/>
    <property type="evidence" value="ECO:0007669"/>
    <property type="project" value="UniProtKB-SubCell"/>
</dbReference>
<dbReference type="EMBL" id="JAGSYN010000050">
    <property type="protein sequence ID" value="KAG7665420.1"/>
    <property type="molecule type" value="Genomic_DNA"/>
</dbReference>
<dbReference type="GO" id="GO:0000127">
    <property type="term" value="C:transcription factor TFIIIC complex"/>
    <property type="evidence" value="ECO:0007669"/>
    <property type="project" value="InterPro"/>
</dbReference>
<feature type="domain" description="Transcription factor IIIC subunit 5 HTH" evidence="6">
    <location>
        <begin position="202"/>
        <end position="364"/>
    </location>
</feature>
<proteinExistence type="predicted"/>
<accession>A0A8J5V0F3</accession>
<comment type="caution">
    <text evidence="8">The sequence shown here is derived from an EMBL/GenBank/DDBJ whole genome shotgun (WGS) entry which is preliminary data.</text>
</comment>
<dbReference type="Pfam" id="PF17682">
    <property type="entry name" value="Tau95_N"/>
    <property type="match status" value="1"/>
</dbReference>
<dbReference type="Proteomes" id="UP000694255">
    <property type="component" value="Unassembled WGS sequence"/>
</dbReference>
<evidence type="ECO:0000256" key="4">
    <source>
        <dbReference type="ARBA" id="ARBA00023242"/>
    </source>
</evidence>
<evidence type="ECO:0000313" key="8">
    <source>
        <dbReference type="EMBL" id="KAG7665420.1"/>
    </source>
</evidence>
<dbReference type="GO" id="GO:0001003">
    <property type="term" value="F:RNA polymerase III type 2 promoter sequence-specific DNA binding"/>
    <property type="evidence" value="ECO:0007669"/>
    <property type="project" value="TreeGrafter"/>
</dbReference>
<gene>
    <name evidence="8" type="ORF">J8A68_001108</name>
</gene>
<comment type="subcellular location">
    <subcellularLocation>
        <location evidence="1">Nucleus</location>
    </subcellularLocation>
</comment>
<evidence type="ECO:0000256" key="1">
    <source>
        <dbReference type="ARBA" id="ARBA00004123"/>
    </source>
</evidence>
<dbReference type="GO" id="GO:0006384">
    <property type="term" value="P:transcription initiation at RNA polymerase III promoter"/>
    <property type="evidence" value="ECO:0007669"/>
    <property type="project" value="InterPro"/>
</dbReference>
<feature type="domain" description="Transcription factor IIIC subunit Tfc1/Sfc1 triple barrel" evidence="7">
    <location>
        <begin position="20"/>
        <end position="150"/>
    </location>
</feature>
<dbReference type="InterPro" id="IPR040454">
    <property type="entry name" value="TF_IIIC_Tfc1/Sfc1"/>
</dbReference>
<feature type="region of interest" description="Disordered" evidence="5">
    <location>
        <begin position="503"/>
        <end position="550"/>
    </location>
</feature>
<dbReference type="InterPro" id="IPR041499">
    <property type="entry name" value="Tfc1/Sfc1_N"/>
</dbReference>
<dbReference type="PANTHER" id="PTHR13230">
    <property type="entry name" value="GENERAL TRANSCRIPTION FACTOR IIIC, POLYPEPTIDE 5"/>
    <property type="match status" value="1"/>
</dbReference>
<dbReference type="GO" id="GO:0001002">
    <property type="term" value="F:RNA polymerase III type 1 promoter sequence-specific DNA binding"/>
    <property type="evidence" value="ECO:0007669"/>
    <property type="project" value="TreeGrafter"/>
</dbReference>
<evidence type="ECO:0000313" key="9">
    <source>
        <dbReference type="Proteomes" id="UP000694255"/>
    </source>
</evidence>
<sequence>MSDKPQLAEKHSMDIPHVTSIEFPLNVKNPERAISMIGGKQKITKAINAQPVNTRLNLSMENTLELRLRNDPFHHPIQSSMTNDERILMKVSIPKNSLPPDYYENPQKYSIKELLERNERNKRTPKARVQPVAIIDRIYSFKAIADFQISTKNNKFVQDFNNSVLNGKSYASVSNYMNSNKNFIGLDDYKDEHYVDNTDHQFPPPPVLSPIRFPFDYRYQKNPLTTAVKDLESGEIKVVPTRDRLRLYTKMIEYHKTEIPTEAAPELIENLKNLRKRKLPSNSPDLGLLQCIDILNELFETKPIWLRKQLRDIVPDDLGKYIKLALPYISYIYKSGPWRFCNIKFGYNPKNDPTYWIHQSEYFRIPGLNFSSASRDISKKIVPQTIIETNKQNNKTGKNAKEYEIPEHMFFNGVTLPSTVTYQIGDILDLDINTIIEDHRQHMGSDFLRETCDFQDGWINRQTMEVIRRIIRYKLNRMVKEEPIDQNKIYKIINTDYVVAEEEVKEDEDEAEGEGDEAEDVEMEGDDDDIDVEVQEEALNEEEDEDVNMTVDETGVLNKLDQLSIDASKKLSNLIGFIKQDTLES</sequence>
<dbReference type="PANTHER" id="PTHR13230:SF5">
    <property type="entry name" value="GENERAL TRANSCRIPTION FACTOR 3C POLYPEPTIDE 5"/>
    <property type="match status" value="1"/>
</dbReference>
<evidence type="ECO:0000256" key="5">
    <source>
        <dbReference type="SAM" id="MobiDB-lite"/>
    </source>
</evidence>
<dbReference type="OrthoDB" id="5598268at2759"/>
<keyword evidence="2" id="KW-0238">DNA-binding</keyword>
<dbReference type="RefSeq" id="XP_049265652.1">
    <property type="nucleotide sequence ID" value="XM_049404727.1"/>
</dbReference>